<name>A0A162ZPQ4_9FLAO</name>
<evidence type="ECO:0000256" key="1">
    <source>
        <dbReference type="SAM" id="MobiDB-lite"/>
    </source>
</evidence>
<gene>
    <name evidence="2" type="ORF">AWE51_09915</name>
</gene>
<feature type="compositionally biased region" description="Basic and acidic residues" evidence="1">
    <location>
        <begin position="32"/>
        <end position="49"/>
    </location>
</feature>
<organism evidence="2 3">
    <name type="scientific">Aquimarina aggregata</name>
    <dbReference type="NCBI Taxonomy" id="1642818"/>
    <lineage>
        <taxon>Bacteria</taxon>
        <taxon>Pseudomonadati</taxon>
        <taxon>Bacteroidota</taxon>
        <taxon>Flavobacteriia</taxon>
        <taxon>Flavobacteriales</taxon>
        <taxon>Flavobacteriaceae</taxon>
        <taxon>Aquimarina</taxon>
    </lineage>
</organism>
<feature type="region of interest" description="Disordered" evidence="1">
    <location>
        <begin position="32"/>
        <end position="52"/>
    </location>
</feature>
<proteinExistence type="predicted"/>
<evidence type="ECO:0000313" key="2">
    <source>
        <dbReference type="EMBL" id="KZS39948.1"/>
    </source>
</evidence>
<dbReference type="Proteomes" id="UP000076715">
    <property type="component" value="Unassembled WGS sequence"/>
</dbReference>
<dbReference type="OrthoDB" id="1323375at2"/>
<sequence length="282" mass="31841">MKKITLILVLLSFGITNSGYSQGKLDIAEKSLSKRESNNTSRNDSRSGSDDNYESTDWGDMFIVAELGLFAAEAFLYATYFTAIETPMEAEHRATGARITKYPYLNSKIGNYAYDSGENTTQFRATISNRYIIENQKLYGNHLNADLRFLERIGFEADYLQLWEDNTNFGANTLAIFTAMAKYHRVRTEKFNAWWGVGTTYVGGEVDEFGFAYGVGAELFFAKPLSIETNFYGAYINQRPVNRLSALLNYHYKRLKFSGGYEHLRIGSLDLSTFSGGMGVSF</sequence>
<accession>A0A162ZPQ4</accession>
<dbReference type="RefSeq" id="WP_066316024.1">
    <property type="nucleotide sequence ID" value="NZ_LQRT01000024.1"/>
</dbReference>
<dbReference type="InterPro" id="IPR011250">
    <property type="entry name" value="OMP/PagP_B-barrel"/>
</dbReference>
<dbReference type="AlphaFoldDB" id="A0A162ZPQ4"/>
<evidence type="ECO:0000313" key="3">
    <source>
        <dbReference type="Proteomes" id="UP000076715"/>
    </source>
</evidence>
<dbReference type="EMBL" id="LQRT01000024">
    <property type="protein sequence ID" value="KZS39948.1"/>
    <property type="molecule type" value="Genomic_DNA"/>
</dbReference>
<reference evidence="2 3" key="1">
    <citation type="submission" date="2016-01" db="EMBL/GenBank/DDBJ databases">
        <title>The draft genome sequence of Aquimarina sp. RZW4-3-2.</title>
        <authorList>
            <person name="Wang Y."/>
        </authorList>
    </citation>
    <scope>NUCLEOTIDE SEQUENCE [LARGE SCALE GENOMIC DNA]</scope>
    <source>
        <strain evidence="2 3">RZW4-3-2</strain>
    </source>
</reference>
<dbReference type="SUPFAM" id="SSF56925">
    <property type="entry name" value="OMPA-like"/>
    <property type="match status" value="1"/>
</dbReference>
<keyword evidence="3" id="KW-1185">Reference proteome</keyword>
<comment type="caution">
    <text evidence="2">The sequence shown here is derived from an EMBL/GenBank/DDBJ whole genome shotgun (WGS) entry which is preliminary data.</text>
</comment>
<protein>
    <submittedName>
        <fullName evidence="2">Uncharacterized protein</fullName>
    </submittedName>
</protein>